<dbReference type="GO" id="GO:0006260">
    <property type="term" value="P:DNA replication"/>
    <property type="evidence" value="ECO:0007669"/>
    <property type="project" value="InterPro"/>
</dbReference>
<keyword evidence="3" id="KW-0539">Nucleus</keyword>
<dbReference type="Proteomes" id="UP000738325">
    <property type="component" value="Unassembled WGS sequence"/>
</dbReference>
<dbReference type="Gene3D" id="2.40.50.140">
    <property type="entry name" value="Nucleic acid-binding proteins"/>
    <property type="match status" value="1"/>
</dbReference>
<dbReference type="SUPFAM" id="SSF50249">
    <property type="entry name" value="Nucleic acid-binding proteins"/>
    <property type="match status" value="1"/>
</dbReference>
<dbReference type="GO" id="GO:0005662">
    <property type="term" value="C:DNA replication factor A complex"/>
    <property type="evidence" value="ECO:0007669"/>
    <property type="project" value="TreeGrafter"/>
</dbReference>
<dbReference type="InterPro" id="IPR012340">
    <property type="entry name" value="NA-bd_OB-fold"/>
</dbReference>
<dbReference type="GO" id="GO:0000724">
    <property type="term" value="P:double-strand break repair via homologous recombination"/>
    <property type="evidence" value="ECO:0007669"/>
    <property type="project" value="TreeGrafter"/>
</dbReference>
<keyword evidence="4" id="KW-0689">Ribosomal protein</keyword>
<name>A0A9P6UZF5_9FUNG</name>
<reference evidence="4" key="1">
    <citation type="journal article" date="2020" name="Fungal Divers.">
        <title>Resolving the Mortierellaceae phylogeny through synthesis of multi-gene phylogenetics and phylogenomics.</title>
        <authorList>
            <person name="Vandepol N."/>
            <person name="Liber J."/>
            <person name="Desiro A."/>
            <person name="Na H."/>
            <person name="Kennedy M."/>
            <person name="Barry K."/>
            <person name="Grigoriev I.V."/>
            <person name="Miller A.N."/>
            <person name="O'Donnell K."/>
            <person name="Stajich J.E."/>
            <person name="Bonito G."/>
        </authorList>
    </citation>
    <scope>NUCLEOTIDE SEQUENCE</scope>
    <source>
        <strain evidence="4">REB-010B</strain>
    </source>
</reference>
<dbReference type="PANTHER" id="PTHR15114">
    <property type="entry name" value="REPLICATION PROTEIN A3"/>
    <property type="match status" value="1"/>
</dbReference>
<evidence type="ECO:0000313" key="5">
    <source>
        <dbReference type="Proteomes" id="UP000738325"/>
    </source>
</evidence>
<proteinExistence type="inferred from homology"/>
<dbReference type="CDD" id="cd04479">
    <property type="entry name" value="RPA3"/>
    <property type="match status" value="1"/>
</dbReference>
<comment type="subcellular location">
    <subcellularLocation>
        <location evidence="1">Nucleus</location>
    </subcellularLocation>
</comment>
<evidence type="ECO:0000256" key="1">
    <source>
        <dbReference type="ARBA" id="ARBA00004123"/>
    </source>
</evidence>
<dbReference type="GO" id="GO:0035861">
    <property type="term" value="C:site of double-strand break"/>
    <property type="evidence" value="ECO:0007669"/>
    <property type="project" value="TreeGrafter"/>
</dbReference>
<dbReference type="GO" id="GO:0005840">
    <property type="term" value="C:ribosome"/>
    <property type="evidence" value="ECO:0007669"/>
    <property type="project" value="UniProtKB-KW"/>
</dbReference>
<dbReference type="OrthoDB" id="188186at2759"/>
<evidence type="ECO:0000313" key="4">
    <source>
        <dbReference type="EMBL" id="KAG0327851.1"/>
    </source>
</evidence>
<keyword evidence="5" id="KW-1185">Reference proteome</keyword>
<evidence type="ECO:0000256" key="2">
    <source>
        <dbReference type="ARBA" id="ARBA00009761"/>
    </source>
</evidence>
<dbReference type="Pfam" id="PF08661">
    <property type="entry name" value="Rep_fac-A_3"/>
    <property type="match status" value="1"/>
</dbReference>
<dbReference type="EMBL" id="JAAAIP010000047">
    <property type="protein sequence ID" value="KAG0327851.1"/>
    <property type="molecule type" value="Genomic_DNA"/>
</dbReference>
<keyword evidence="4" id="KW-0687">Ribonucleoprotein</keyword>
<evidence type="ECO:0000256" key="3">
    <source>
        <dbReference type="ARBA" id="ARBA00023242"/>
    </source>
</evidence>
<dbReference type="GO" id="GO:0006289">
    <property type="term" value="P:nucleotide-excision repair"/>
    <property type="evidence" value="ECO:0007669"/>
    <property type="project" value="TreeGrafter"/>
</dbReference>
<dbReference type="GO" id="GO:0006298">
    <property type="term" value="P:mismatch repair"/>
    <property type="evidence" value="ECO:0007669"/>
    <property type="project" value="TreeGrafter"/>
</dbReference>
<comment type="caution">
    <text evidence="4">The sequence shown here is derived from an EMBL/GenBank/DDBJ whole genome shotgun (WGS) entry which is preliminary data.</text>
</comment>
<dbReference type="GO" id="GO:0006284">
    <property type="term" value="P:base-excision repair"/>
    <property type="evidence" value="ECO:0007669"/>
    <property type="project" value="TreeGrafter"/>
</dbReference>
<comment type="similarity">
    <text evidence="2">Belongs to the replication factor A protein 3 family.</text>
</comment>
<protein>
    <submittedName>
        <fullName evidence="4">60S acidic ribosomal protein P1-alpha 3</fullName>
    </submittedName>
</protein>
<sequence>MSVPNTARVNSAMLSGMVGQTVRFVGKIIEQNGTRALMTASDKGRVDVHMNENSQYGTQFVEVIGSVNSDLSITELASTNFGNNFDLDTYDELAKKMQMFPKLF</sequence>
<dbReference type="GO" id="GO:0003697">
    <property type="term" value="F:single-stranded DNA binding"/>
    <property type="evidence" value="ECO:0007669"/>
    <property type="project" value="TreeGrafter"/>
</dbReference>
<organism evidence="4 5">
    <name type="scientific">Dissophora globulifera</name>
    <dbReference type="NCBI Taxonomy" id="979702"/>
    <lineage>
        <taxon>Eukaryota</taxon>
        <taxon>Fungi</taxon>
        <taxon>Fungi incertae sedis</taxon>
        <taxon>Mucoromycota</taxon>
        <taxon>Mortierellomycotina</taxon>
        <taxon>Mortierellomycetes</taxon>
        <taxon>Mortierellales</taxon>
        <taxon>Mortierellaceae</taxon>
        <taxon>Dissophora</taxon>
    </lineage>
</organism>
<dbReference type="AlphaFoldDB" id="A0A9P6UZF5"/>
<dbReference type="GO" id="GO:0003684">
    <property type="term" value="F:damaged DNA binding"/>
    <property type="evidence" value="ECO:0007669"/>
    <property type="project" value="TreeGrafter"/>
</dbReference>
<dbReference type="InterPro" id="IPR013970">
    <property type="entry name" value="Rfa2"/>
</dbReference>
<gene>
    <name evidence="4" type="primary">RPA3</name>
    <name evidence="4" type="ORF">BGZ99_006805</name>
</gene>
<accession>A0A9P6UZF5</accession>
<dbReference type="PANTHER" id="PTHR15114:SF1">
    <property type="entry name" value="REPLICATION PROTEIN A 14 KDA SUBUNIT"/>
    <property type="match status" value="1"/>
</dbReference>